<reference evidence="3 4" key="1">
    <citation type="journal article" date="2009" name="PLoS ONE">
        <title>Complete genome sequence of the aerobic CO-oxidizing thermophile Thermomicrobium roseum.</title>
        <authorList>
            <person name="Wu D."/>
            <person name="Raymond J."/>
            <person name="Wu M."/>
            <person name="Chatterji S."/>
            <person name="Ren Q."/>
            <person name="Graham J.E."/>
            <person name="Bryant D.A."/>
            <person name="Robb F."/>
            <person name="Colman A."/>
            <person name="Tallon L.J."/>
            <person name="Badger J.H."/>
            <person name="Madupu R."/>
            <person name="Ward N.L."/>
            <person name="Eisen J.A."/>
        </authorList>
    </citation>
    <scope>NUCLEOTIDE SEQUENCE [LARGE SCALE GENOMIC DNA]</scope>
    <source>
        <strain evidence="4">ATCC 27502 / DSM 5159 / P-2</strain>
    </source>
</reference>
<dbReference type="eggNOG" id="COG2141">
    <property type="taxonomic scope" value="Bacteria"/>
</dbReference>
<evidence type="ECO:0000256" key="1">
    <source>
        <dbReference type="ARBA" id="ARBA00023002"/>
    </source>
</evidence>
<dbReference type="RefSeq" id="WP_015922855.1">
    <property type="nucleotide sequence ID" value="NC_011959.1"/>
</dbReference>
<organism evidence="3 4">
    <name type="scientific">Thermomicrobium roseum (strain ATCC 27502 / DSM 5159 / P-2)</name>
    <dbReference type="NCBI Taxonomy" id="309801"/>
    <lineage>
        <taxon>Bacteria</taxon>
        <taxon>Pseudomonadati</taxon>
        <taxon>Thermomicrobiota</taxon>
        <taxon>Thermomicrobia</taxon>
        <taxon>Thermomicrobiales</taxon>
        <taxon>Thermomicrobiaceae</taxon>
        <taxon>Thermomicrobium</taxon>
    </lineage>
</organism>
<protein>
    <submittedName>
        <fullName evidence="3">Putative oxidoreductase</fullName>
    </submittedName>
</protein>
<dbReference type="STRING" id="309801.trd_1914"/>
<dbReference type="Proteomes" id="UP000000447">
    <property type="component" value="Chromosome"/>
</dbReference>
<dbReference type="EMBL" id="CP001275">
    <property type="protein sequence ID" value="ACM05948.1"/>
    <property type="molecule type" value="Genomic_DNA"/>
</dbReference>
<dbReference type="PANTHER" id="PTHR43244:SF1">
    <property type="entry name" value="5,10-METHYLENETETRAHYDROMETHANOPTERIN REDUCTASE"/>
    <property type="match status" value="1"/>
</dbReference>
<dbReference type="KEGG" id="tro:trd_1914"/>
<dbReference type="OrthoDB" id="7816697at2"/>
<feature type="domain" description="Luciferase-like" evidence="2">
    <location>
        <begin position="118"/>
        <end position="244"/>
    </location>
</feature>
<name>B9L213_THERP</name>
<dbReference type="InterPro" id="IPR011251">
    <property type="entry name" value="Luciferase-like_dom"/>
</dbReference>
<dbReference type="Pfam" id="PF00296">
    <property type="entry name" value="Bac_luciferase"/>
    <property type="match status" value="2"/>
</dbReference>
<feature type="domain" description="Luciferase-like" evidence="2">
    <location>
        <begin position="13"/>
        <end position="99"/>
    </location>
</feature>
<sequence>MGARGFGLAAAVSPDVIRGAASACEALGYRTFWVNDTPDGDGLAALAAAAAVTSRIALGVGVLPLTRWTPERIVERVRALDLPLDRLRLGIGSGTGPGALERVRSGALALRAALACEVVVAALGPRMCRLAGEVADAVLFNWLTPDHVQRSTQWVAEGARRADRPLPRRYAYVRVALGSAAVPRLQEEAARYERFPGYREHFARMGVPALATAVAVERAEELAAALAPWETVLDETVVRAITAGDRLDEVLALVEAAAPGRQLGSGGQLTS</sequence>
<dbReference type="Gene3D" id="3.20.20.30">
    <property type="entry name" value="Luciferase-like domain"/>
    <property type="match status" value="2"/>
</dbReference>
<evidence type="ECO:0000259" key="2">
    <source>
        <dbReference type="Pfam" id="PF00296"/>
    </source>
</evidence>
<dbReference type="SUPFAM" id="SSF51679">
    <property type="entry name" value="Bacterial luciferase-like"/>
    <property type="match status" value="1"/>
</dbReference>
<dbReference type="InterPro" id="IPR050564">
    <property type="entry name" value="F420-G6PD/mer"/>
</dbReference>
<evidence type="ECO:0000313" key="4">
    <source>
        <dbReference type="Proteomes" id="UP000000447"/>
    </source>
</evidence>
<dbReference type="HOGENOM" id="CLU_1076954_0_0_0"/>
<keyword evidence="1" id="KW-0560">Oxidoreductase</keyword>
<dbReference type="InterPro" id="IPR036661">
    <property type="entry name" value="Luciferase-like_sf"/>
</dbReference>
<gene>
    <name evidence="3" type="ordered locus">trd_1914</name>
</gene>
<evidence type="ECO:0000313" key="3">
    <source>
        <dbReference type="EMBL" id="ACM05948.1"/>
    </source>
</evidence>
<dbReference type="AlphaFoldDB" id="B9L213"/>
<dbReference type="GO" id="GO:0016705">
    <property type="term" value="F:oxidoreductase activity, acting on paired donors, with incorporation or reduction of molecular oxygen"/>
    <property type="evidence" value="ECO:0007669"/>
    <property type="project" value="InterPro"/>
</dbReference>
<accession>B9L213</accession>
<keyword evidence="4" id="KW-1185">Reference proteome</keyword>
<proteinExistence type="predicted"/>
<dbReference type="PANTHER" id="PTHR43244">
    <property type="match status" value="1"/>
</dbReference>